<dbReference type="RefSeq" id="XP_062656558.1">
    <property type="nucleotide sequence ID" value="XM_062804301.1"/>
</dbReference>
<keyword evidence="9" id="KW-1185">Reference proteome</keyword>
<protein>
    <submittedName>
        <fullName evidence="8">Nucleophile aminohydrolase</fullName>
    </submittedName>
</protein>
<keyword evidence="4" id="KW-0068">Autocatalytic cleavage</keyword>
<dbReference type="EMBL" id="JAUEPN010000006">
    <property type="protein sequence ID" value="KAK3293044.1"/>
    <property type="molecule type" value="Genomic_DNA"/>
</dbReference>
<dbReference type="Gene3D" id="3.60.20.30">
    <property type="entry name" value="(Glycosyl)asparaginase"/>
    <property type="match status" value="1"/>
</dbReference>
<dbReference type="Pfam" id="PF01112">
    <property type="entry name" value="Asparaginase_2"/>
    <property type="match status" value="1"/>
</dbReference>
<feature type="active site" description="Nucleophile" evidence="5">
    <location>
        <position position="113"/>
    </location>
</feature>
<dbReference type="Proteomes" id="UP001278766">
    <property type="component" value="Unassembled WGS sequence"/>
</dbReference>
<evidence type="ECO:0000256" key="2">
    <source>
        <dbReference type="ARBA" id="ARBA00022670"/>
    </source>
</evidence>
<sequence length="266" mass="27228">MDGATMKSGAVGGLRRIRDAIAVARAVLDHTRHSLLVGDLAAQFAVDMGLGPEVDLGTAESRSRCEDWRAGGCQGNYRVAVEPDPATSCGPYRPLSAAAGSVGEDEGQASHDTISMVVIDSGGGMAAGTSTNGAAFKVPGRVGDGPIVGSGSYVDSDVGGCGATGDGDIMMRFLPCYQAVENLRLGMTPTEAAEDAVRRMLRKYPKISSGLVVVNNKAEHGAAGSGWTFTYAFRGGAMNTTNVVSVPPLEAGSVSGREGDDSPSEI</sequence>
<dbReference type="GO" id="GO:0003948">
    <property type="term" value="F:N4-(beta-N-acetylglucosaminyl)-L-asparaginase activity"/>
    <property type="evidence" value="ECO:0007669"/>
    <property type="project" value="TreeGrafter"/>
</dbReference>
<feature type="binding site" evidence="6">
    <location>
        <begin position="164"/>
        <end position="167"/>
    </location>
    <ligand>
        <name>substrate</name>
    </ligand>
</feature>
<feature type="binding site" evidence="6">
    <location>
        <begin position="141"/>
        <end position="144"/>
    </location>
    <ligand>
        <name>substrate</name>
    </ligand>
</feature>
<name>A0AAE0LQD2_9PEZI</name>
<evidence type="ECO:0000256" key="3">
    <source>
        <dbReference type="ARBA" id="ARBA00022801"/>
    </source>
</evidence>
<dbReference type="InterPro" id="IPR000246">
    <property type="entry name" value="Peptidase_T2"/>
</dbReference>
<dbReference type="PANTHER" id="PTHR10188">
    <property type="entry name" value="L-ASPARAGINASE"/>
    <property type="match status" value="1"/>
</dbReference>
<dbReference type="InterPro" id="IPR029055">
    <property type="entry name" value="Ntn_hydrolases_N"/>
</dbReference>
<reference evidence="8" key="2">
    <citation type="submission" date="2023-06" db="EMBL/GenBank/DDBJ databases">
        <authorList>
            <consortium name="Lawrence Berkeley National Laboratory"/>
            <person name="Haridas S."/>
            <person name="Hensen N."/>
            <person name="Bonometti L."/>
            <person name="Westerberg I."/>
            <person name="Brannstrom I.O."/>
            <person name="Guillou S."/>
            <person name="Cros-Aarteil S."/>
            <person name="Calhoun S."/>
            <person name="Kuo A."/>
            <person name="Mondo S."/>
            <person name="Pangilinan J."/>
            <person name="Riley R."/>
            <person name="Labutti K."/>
            <person name="Andreopoulos B."/>
            <person name="Lipzen A."/>
            <person name="Chen C."/>
            <person name="Yanf M."/>
            <person name="Daum C."/>
            <person name="Ng V."/>
            <person name="Clum A."/>
            <person name="Steindorff A."/>
            <person name="Ohm R."/>
            <person name="Martin F."/>
            <person name="Silar P."/>
            <person name="Natvig D."/>
            <person name="Lalanne C."/>
            <person name="Gautier V."/>
            <person name="Ament-Velasquez S.L."/>
            <person name="Kruys A."/>
            <person name="Hutchinson M.I."/>
            <person name="Powell A.J."/>
            <person name="Barry K."/>
            <person name="Miller A.N."/>
            <person name="Grigoriev I.V."/>
            <person name="Debuchy R."/>
            <person name="Gladieux P."/>
            <person name="Thoren M.H."/>
            <person name="Johannesson H."/>
        </authorList>
    </citation>
    <scope>NUCLEOTIDE SEQUENCE</scope>
    <source>
        <strain evidence="8">CBS 168.71</strain>
    </source>
</reference>
<organism evidence="8 9">
    <name type="scientific">Chaetomium fimeti</name>
    <dbReference type="NCBI Taxonomy" id="1854472"/>
    <lineage>
        <taxon>Eukaryota</taxon>
        <taxon>Fungi</taxon>
        <taxon>Dikarya</taxon>
        <taxon>Ascomycota</taxon>
        <taxon>Pezizomycotina</taxon>
        <taxon>Sordariomycetes</taxon>
        <taxon>Sordariomycetidae</taxon>
        <taxon>Sordariales</taxon>
        <taxon>Chaetomiaceae</taxon>
        <taxon>Chaetomium</taxon>
    </lineage>
</organism>
<evidence type="ECO:0000313" key="8">
    <source>
        <dbReference type="EMBL" id="KAK3293044.1"/>
    </source>
</evidence>
<keyword evidence="3" id="KW-0378">Hydrolase</keyword>
<evidence type="ECO:0000313" key="9">
    <source>
        <dbReference type="Proteomes" id="UP001278766"/>
    </source>
</evidence>
<dbReference type="GO" id="GO:0006508">
    <property type="term" value="P:proteolysis"/>
    <property type="evidence" value="ECO:0007669"/>
    <property type="project" value="UniProtKB-KW"/>
</dbReference>
<keyword evidence="2" id="KW-0645">Protease</keyword>
<dbReference type="GeneID" id="87841249"/>
<dbReference type="GO" id="GO:0005737">
    <property type="term" value="C:cytoplasm"/>
    <property type="evidence" value="ECO:0007669"/>
    <property type="project" value="TreeGrafter"/>
</dbReference>
<evidence type="ECO:0000256" key="6">
    <source>
        <dbReference type="PIRSR" id="PIRSR600246-2"/>
    </source>
</evidence>
<dbReference type="AlphaFoldDB" id="A0AAE0LQD2"/>
<reference evidence="8" key="1">
    <citation type="journal article" date="2023" name="Mol. Phylogenet. Evol.">
        <title>Genome-scale phylogeny and comparative genomics of the fungal order Sordariales.</title>
        <authorList>
            <person name="Hensen N."/>
            <person name="Bonometti L."/>
            <person name="Westerberg I."/>
            <person name="Brannstrom I.O."/>
            <person name="Guillou S."/>
            <person name="Cros-Aarteil S."/>
            <person name="Calhoun S."/>
            <person name="Haridas S."/>
            <person name="Kuo A."/>
            <person name="Mondo S."/>
            <person name="Pangilinan J."/>
            <person name="Riley R."/>
            <person name="LaButti K."/>
            <person name="Andreopoulos B."/>
            <person name="Lipzen A."/>
            <person name="Chen C."/>
            <person name="Yan M."/>
            <person name="Daum C."/>
            <person name="Ng V."/>
            <person name="Clum A."/>
            <person name="Steindorff A."/>
            <person name="Ohm R.A."/>
            <person name="Martin F."/>
            <person name="Silar P."/>
            <person name="Natvig D.O."/>
            <person name="Lalanne C."/>
            <person name="Gautier V."/>
            <person name="Ament-Velasquez S.L."/>
            <person name="Kruys A."/>
            <person name="Hutchinson M.I."/>
            <person name="Powell A.J."/>
            <person name="Barry K."/>
            <person name="Miller A.N."/>
            <person name="Grigoriev I.V."/>
            <person name="Debuchy R."/>
            <person name="Gladieux P."/>
            <person name="Hiltunen Thoren M."/>
            <person name="Johannesson H."/>
        </authorList>
    </citation>
    <scope>NUCLEOTIDE SEQUENCE</scope>
    <source>
        <strain evidence="8">CBS 168.71</strain>
    </source>
</reference>
<evidence type="ECO:0000256" key="5">
    <source>
        <dbReference type="PIRSR" id="PIRSR600246-1"/>
    </source>
</evidence>
<comment type="similarity">
    <text evidence="1">Belongs to the Ntn-hydrolase family.</text>
</comment>
<proteinExistence type="inferred from homology"/>
<dbReference type="SUPFAM" id="SSF56235">
    <property type="entry name" value="N-terminal nucleophile aminohydrolases (Ntn hydrolases)"/>
    <property type="match status" value="1"/>
</dbReference>
<feature type="site" description="Cleavage; by autolysis" evidence="7">
    <location>
        <begin position="112"/>
        <end position="113"/>
    </location>
</feature>
<accession>A0AAE0LQD2</accession>
<dbReference type="CDD" id="cd04513">
    <property type="entry name" value="Glycosylasparaginase"/>
    <property type="match status" value="1"/>
</dbReference>
<evidence type="ECO:0000256" key="1">
    <source>
        <dbReference type="ARBA" id="ARBA00010872"/>
    </source>
</evidence>
<comment type="caution">
    <text evidence="8">The sequence shown here is derived from an EMBL/GenBank/DDBJ whole genome shotgun (WGS) entry which is preliminary data.</text>
</comment>
<gene>
    <name evidence="8" type="ORF">B0H64DRAFT_403376</name>
</gene>
<evidence type="ECO:0000256" key="4">
    <source>
        <dbReference type="ARBA" id="ARBA00022813"/>
    </source>
</evidence>
<dbReference type="PANTHER" id="PTHR10188:SF6">
    <property type="entry name" value="N(4)-(BETA-N-ACETYLGLUCOSAMINYL)-L-ASPARAGINASE"/>
    <property type="match status" value="1"/>
</dbReference>
<evidence type="ECO:0000256" key="7">
    <source>
        <dbReference type="PIRSR" id="PIRSR600246-3"/>
    </source>
</evidence>
<dbReference type="FunFam" id="3.60.20.30:FF:000003">
    <property type="entry name" value="N(4)-(Beta-N-acetylglucosaminyl)-L-asparaginase isoform X1"/>
    <property type="match status" value="1"/>
</dbReference>
<dbReference type="GO" id="GO:0008233">
    <property type="term" value="F:peptidase activity"/>
    <property type="evidence" value="ECO:0007669"/>
    <property type="project" value="UniProtKB-KW"/>
</dbReference>